<reference evidence="2" key="1">
    <citation type="journal article" date="2024" name="Proc. Natl. Acad. Sci. U.S.A.">
        <title>Extraordinary preservation of gene collinearity over three hundred million years revealed in homosporous lycophytes.</title>
        <authorList>
            <person name="Li C."/>
            <person name="Wickell D."/>
            <person name="Kuo L.Y."/>
            <person name="Chen X."/>
            <person name="Nie B."/>
            <person name="Liao X."/>
            <person name="Peng D."/>
            <person name="Ji J."/>
            <person name="Jenkins J."/>
            <person name="Williams M."/>
            <person name="Shu S."/>
            <person name="Plott C."/>
            <person name="Barry K."/>
            <person name="Rajasekar S."/>
            <person name="Grimwood J."/>
            <person name="Han X."/>
            <person name="Sun S."/>
            <person name="Hou Z."/>
            <person name="He W."/>
            <person name="Dai G."/>
            <person name="Sun C."/>
            <person name="Schmutz J."/>
            <person name="Leebens-Mack J.H."/>
            <person name="Li F.W."/>
            <person name="Wang L."/>
        </authorList>
    </citation>
    <scope>NUCLEOTIDE SEQUENCE [LARGE SCALE GENOMIC DNA]</scope>
    <source>
        <strain evidence="2">cv. PW_Plant_1</strain>
    </source>
</reference>
<accession>A0ACC2BHF2</accession>
<protein>
    <submittedName>
        <fullName evidence="1">Uncharacterized protein</fullName>
    </submittedName>
</protein>
<sequence>MIPFSKLSSISRTSTSLSLLSATPFQLLCFKAEGLKLAAASWRFMQTSDFTGTASQRSADSSSSPSWLDRIKGVFTGIKAPAPASQPVSDDAQAVPQESVFTMEAFADELKKARKLGSLTQFGKGLPRGGEATVSQSLLRQETILRALSKYDPQLLGAQQKADVATQCSCTVRDVEDVISKYEWAKEAHRRVQQLQAEGKPLPKSFKEVEEMMGGSWSPAASRNLGKTGEVSRNSSCPCGSGKKFKRCCGKESVRAS</sequence>
<evidence type="ECO:0000313" key="1">
    <source>
        <dbReference type="EMBL" id="KAJ7529185.1"/>
    </source>
</evidence>
<dbReference type="Proteomes" id="UP001162992">
    <property type="component" value="Chromosome 15"/>
</dbReference>
<proteinExistence type="predicted"/>
<name>A0ACC2BHF2_DIPCM</name>
<evidence type="ECO:0000313" key="2">
    <source>
        <dbReference type="Proteomes" id="UP001162992"/>
    </source>
</evidence>
<gene>
    <name evidence="1" type="ORF">O6H91_15G037000</name>
</gene>
<keyword evidence="2" id="KW-1185">Reference proteome</keyword>
<dbReference type="EMBL" id="CM055106">
    <property type="protein sequence ID" value="KAJ7529185.1"/>
    <property type="molecule type" value="Genomic_DNA"/>
</dbReference>
<organism evidence="1 2">
    <name type="scientific">Diphasiastrum complanatum</name>
    <name type="common">Issler's clubmoss</name>
    <name type="synonym">Lycopodium complanatum</name>
    <dbReference type="NCBI Taxonomy" id="34168"/>
    <lineage>
        <taxon>Eukaryota</taxon>
        <taxon>Viridiplantae</taxon>
        <taxon>Streptophyta</taxon>
        <taxon>Embryophyta</taxon>
        <taxon>Tracheophyta</taxon>
        <taxon>Lycopodiopsida</taxon>
        <taxon>Lycopodiales</taxon>
        <taxon>Lycopodiaceae</taxon>
        <taxon>Lycopodioideae</taxon>
        <taxon>Diphasiastrum</taxon>
    </lineage>
</organism>
<comment type="caution">
    <text evidence="1">The sequence shown here is derived from an EMBL/GenBank/DDBJ whole genome shotgun (WGS) entry which is preliminary data.</text>
</comment>